<dbReference type="AlphaFoldDB" id="A0A239M4F9"/>
<keyword evidence="2" id="KW-1185">Reference proteome</keyword>
<evidence type="ECO:0008006" key="3">
    <source>
        <dbReference type="Google" id="ProtNLM"/>
    </source>
</evidence>
<dbReference type="EMBL" id="FZPH01000005">
    <property type="protein sequence ID" value="SNT37565.1"/>
    <property type="molecule type" value="Genomic_DNA"/>
</dbReference>
<protein>
    <recommendedName>
        <fullName evidence="3">ABM domain-containing protein</fullName>
    </recommendedName>
</protein>
<proteinExistence type="predicted"/>
<dbReference type="Proteomes" id="UP000198362">
    <property type="component" value="Unassembled WGS sequence"/>
</dbReference>
<gene>
    <name evidence="1" type="ORF">SAMN05421812_105123</name>
</gene>
<reference evidence="1 2" key="1">
    <citation type="submission" date="2017-06" db="EMBL/GenBank/DDBJ databases">
        <authorList>
            <person name="Kim H.J."/>
            <person name="Triplett B.A."/>
        </authorList>
    </citation>
    <scope>NUCLEOTIDE SEQUENCE [LARGE SCALE GENOMIC DNA]</scope>
    <source>
        <strain evidence="1 2">CGMCC 4.5593</strain>
    </source>
</reference>
<accession>A0A239M4F9</accession>
<organism evidence="1 2">
    <name type="scientific">Asanoa hainanensis</name>
    <dbReference type="NCBI Taxonomy" id="560556"/>
    <lineage>
        <taxon>Bacteria</taxon>
        <taxon>Bacillati</taxon>
        <taxon>Actinomycetota</taxon>
        <taxon>Actinomycetes</taxon>
        <taxon>Micromonosporales</taxon>
        <taxon>Micromonosporaceae</taxon>
        <taxon>Asanoa</taxon>
    </lineage>
</organism>
<evidence type="ECO:0000313" key="2">
    <source>
        <dbReference type="Proteomes" id="UP000198362"/>
    </source>
</evidence>
<name>A0A239M4F9_9ACTN</name>
<sequence length="93" mass="10470">MPTTLRIEHPITDYQTWRGAFDSFAAAREQAGVQQHRVLLPVDDERYVTVDLDFATVEAAQRFLAFLQTTVWSDPDRAPALVGAPRTRILSSP</sequence>
<dbReference type="RefSeq" id="WP_089248900.1">
    <property type="nucleotide sequence ID" value="NZ_FZPH01000005.1"/>
</dbReference>
<dbReference type="OrthoDB" id="4578588at2"/>
<evidence type="ECO:0000313" key="1">
    <source>
        <dbReference type="EMBL" id="SNT37565.1"/>
    </source>
</evidence>